<keyword evidence="4" id="KW-1185">Reference proteome</keyword>
<evidence type="ECO:0000313" key="4">
    <source>
        <dbReference type="Proteomes" id="UP001500573"/>
    </source>
</evidence>
<feature type="compositionally biased region" description="Basic residues" evidence="1">
    <location>
        <begin position="105"/>
        <end position="115"/>
    </location>
</feature>
<feature type="transmembrane region" description="Helical" evidence="2">
    <location>
        <begin position="120"/>
        <end position="141"/>
    </location>
</feature>
<evidence type="ECO:0000313" key="3">
    <source>
        <dbReference type="EMBL" id="GAA0773723.1"/>
    </source>
</evidence>
<organism evidence="3 4">
    <name type="scientific">Castellaniella ginsengisoli</name>
    <dbReference type="NCBI Taxonomy" id="546114"/>
    <lineage>
        <taxon>Bacteria</taxon>
        <taxon>Pseudomonadati</taxon>
        <taxon>Pseudomonadota</taxon>
        <taxon>Betaproteobacteria</taxon>
        <taxon>Burkholderiales</taxon>
        <taxon>Alcaligenaceae</taxon>
        <taxon>Castellaniella</taxon>
    </lineage>
</organism>
<reference evidence="4" key="1">
    <citation type="journal article" date="2019" name="Int. J. Syst. Evol. Microbiol.">
        <title>The Global Catalogue of Microorganisms (GCM) 10K type strain sequencing project: providing services to taxonomists for standard genome sequencing and annotation.</title>
        <authorList>
            <consortium name="The Broad Institute Genomics Platform"/>
            <consortium name="The Broad Institute Genome Sequencing Center for Infectious Disease"/>
            <person name="Wu L."/>
            <person name="Ma J."/>
        </authorList>
    </citation>
    <scope>NUCLEOTIDE SEQUENCE [LARGE SCALE GENOMIC DNA]</scope>
    <source>
        <strain evidence="4">JCM 15515</strain>
    </source>
</reference>
<protein>
    <recommendedName>
        <fullName evidence="5">Anti sigma-E protein RseA N-terminal domain-containing protein</fullName>
    </recommendedName>
</protein>
<evidence type="ECO:0008006" key="5">
    <source>
        <dbReference type="Google" id="ProtNLM"/>
    </source>
</evidence>
<evidence type="ECO:0000256" key="1">
    <source>
        <dbReference type="SAM" id="MobiDB-lite"/>
    </source>
</evidence>
<gene>
    <name evidence="3" type="ORF">GCM10009108_04250</name>
</gene>
<feature type="region of interest" description="Disordered" evidence="1">
    <location>
        <begin position="72"/>
        <end position="115"/>
    </location>
</feature>
<comment type="caution">
    <text evidence="3">The sequence shown here is derived from an EMBL/GenBank/DDBJ whole genome shotgun (WGS) entry which is preliminary data.</text>
</comment>
<proteinExistence type="predicted"/>
<evidence type="ECO:0000256" key="2">
    <source>
        <dbReference type="SAM" id="Phobius"/>
    </source>
</evidence>
<name>A0ABP3W488_9BURK</name>
<dbReference type="Proteomes" id="UP001500573">
    <property type="component" value="Unassembled WGS sequence"/>
</dbReference>
<accession>A0ABP3W488</accession>
<keyword evidence="2" id="KW-0472">Membrane</keyword>
<sequence>MRMTRHRSYSDHEIARYVLGLDMPERTADIQARLAHDDAAAARALKWEAYFLGIVDALPVQPPPDAVLDRIRQSLGMDAEEPPVMGEARPAGDNPHAAPTDNQPRHRTRPGPRRLRRGRVALAVGLGVALCLAALALWASLQPPPAGTIVQQPVHLDRP</sequence>
<keyword evidence="2" id="KW-1133">Transmembrane helix</keyword>
<dbReference type="EMBL" id="BAAAEX010000003">
    <property type="protein sequence ID" value="GAA0773723.1"/>
    <property type="molecule type" value="Genomic_DNA"/>
</dbReference>
<keyword evidence="2" id="KW-0812">Transmembrane</keyword>